<dbReference type="EC" id="2.3.1.269" evidence="9"/>
<evidence type="ECO:0000313" key="11">
    <source>
        <dbReference type="EMBL" id="MBR9652607.1"/>
    </source>
</evidence>
<reference evidence="11 12" key="1">
    <citation type="journal article" date="2021" name="Arch. Microbiol.">
        <title>Thalassobius aquimarinus sp. nov., isolated from the Sea of Japan seashore.</title>
        <authorList>
            <person name="Kurilenko V.V."/>
            <person name="Romanenko L.A."/>
            <person name="Chernysheva N.Y."/>
            <person name="Velansky P.V."/>
            <person name="Tekutyeva L.A."/>
            <person name="Isaeva M.P."/>
            <person name="Mikhailov V.V."/>
        </authorList>
    </citation>
    <scope>NUCLEOTIDE SEQUENCE [LARGE SCALE GENOMIC DNA]</scope>
    <source>
        <strain evidence="11 12">KMM 8518</strain>
    </source>
</reference>
<evidence type="ECO:0000256" key="7">
    <source>
        <dbReference type="ARBA" id="ARBA00023136"/>
    </source>
</evidence>
<dbReference type="Pfam" id="PF20154">
    <property type="entry name" value="LNT_N"/>
    <property type="match status" value="1"/>
</dbReference>
<keyword evidence="6 9" id="KW-1133">Transmembrane helix</keyword>
<evidence type="ECO:0000313" key="12">
    <source>
        <dbReference type="Proteomes" id="UP001195941"/>
    </source>
</evidence>
<keyword evidence="3 9" id="KW-1003">Cell membrane</keyword>
<dbReference type="InterPro" id="IPR036526">
    <property type="entry name" value="C-N_Hydrolase_sf"/>
</dbReference>
<dbReference type="Gene3D" id="3.60.110.10">
    <property type="entry name" value="Carbon-nitrogen hydrolase"/>
    <property type="match status" value="1"/>
</dbReference>
<feature type="transmembrane region" description="Helical" evidence="9">
    <location>
        <begin position="107"/>
        <end position="133"/>
    </location>
</feature>
<gene>
    <name evidence="9 11" type="primary">lnt</name>
    <name evidence="11" type="ORF">IT775_15920</name>
</gene>
<feature type="transmembrane region" description="Helical" evidence="9">
    <location>
        <begin position="145"/>
        <end position="165"/>
    </location>
</feature>
<evidence type="ECO:0000256" key="8">
    <source>
        <dbReference type="ARBA" id="ARBA00023315"/>
    </source>
</evidence>
<protein>
    <recommendedName>
        <fullName evidence="9">Apolipoprotein N-acyltransferase</fullName>
        <shortName evidence="9">ALP N-acyltransferase</shortName>
        <ecNumber evidence="9">2.3.1.269</ecNumber>
    </recommendedName>
</protein>
<feature type="transmembrane region" description="Helical" evidence="9">
    <location>
        <begin position="21"/>
        <end position="38"/>
    </location>
</feature>
<keyword evidence="5 9" id="KW-0812">Transmembrane</keyword>
<keyword evidence="12" id="KW-1185">Reference proteome</keyword>
<dbReference type="SUPFAM" id="SSF56317">
    <property type="entry name" value="Carbon-nitrogen hydrolase"/>
    <property type="match status" value="1"/>
</dbReference>
<accession>A0ABS5HUG9</accession>
<dbReference type="RefSeq" id="WP_212702255.1">
    <property type="nucleotide sequence ID" value="NZ_JADMKU010000016.1"/>
</dbReference>
<keyword evidence="8 9" id="KW-0012">Acyltransferase</keyword>
<name>A0ABS5HUG9_9RHOB</name>
<evidence type="ECO:0000256" key="6">
    <source>
        <dbReference type="ARBA" id="ARBA00022989"/>
    </source>
</evidence>
<dbReference type="PANTHER" id="PTHR38686:SF1">
    <property type="entry name" value="APOLIPOPROTEIN N-ACYLTRANSFERASE"/>
    <property type="match status" value="1"/>
</dbReference>
<evidence type="ECO:0000256" key="4">
    <source>
        <dbReference type="ARBA" id="ARBA00022679"/>
    </source>
</evidence>
<feature type="transmembrane region" description="Helical" evidence="9">
    <location>
        <begin position="76"/>
        <end position="100"/>
    </location>
</feature>
<dbReference type="CDD" id="cd07571">
    <property type="entry name" value="ALP_N-acyl_transferase"/>
    <property type="match status" value="1"/>
</dbReference>
<dbReference type="Pfam" id="PF00795">
    <property type="entry name" value="CN_hydrolase"/>
    <property type="match status" value="1"/>
</dbReference>
<sequence>MAVAAVFGALAATGQAPFDLWQLVLVGFAGLYSVFLTAETSRRAGWIGWAGGTGYFALALSWIVEPFLVDIARHGWMAPFALVFIAAGLAIFWGASLMLAHRLGKGVAAWIAALALAELARSYLLTGFPWALIGHLWIPTAMAQWAAVVGPHGLSLIALAAAVALRQLFTAHPLKAAVPVLLLAGLFAGGSWLATTGPAPRAAPVVRLVQPNAPQHQKWDPEFIPTFFRRTVEATAAAPRPDLIVWPETSVPVYLEYADETLAVIAGAAKGVPVILGAQRAEGQRIYNAAAVLDASGAVTQVYDKHHLVPFGEYMPFGDLLAGFGIHGLAANEGAGFSAGPGPRLFDLGALGTALPLICYEAVFPQDVAGAPERPGFLLQITNDAWFGRFSGPYQHLAQAQLRAIEQGLPMVRVANTGVSAVIDARGRVTGSLPLGQAGWIDLPLPAPAAPTIYARIGDLFAAVAILLLFLAVIAAKAGVRTRKAN</sequence>
<dbReference type="PROSITE" id="PS50263">
    <property type="entry name" value="CN_HYDROLASE"/>
    <property type="match status" value="1"/>
</dbReference>
<dbReference type="EMBL" id="JADMKU010000016">
    <property type="protein sequence ID" value="MBR9652607.1"/>
    <property type="molecule type" value="Genomic_DNA"/>
</dbReference>
<dbReference type="HAMAP" id="MF_01148">
    <property type="entry name" value="Lnt"/>
    <property type="match status" value="1"/>
</dbReference>
<feature type="transmembrane region" description="Helical" evidence="9">
    <location>
        <begin position="460"/>
        <end position="480"/>
    </location>
</feature>
<feature type="transmembrane region" description="Helical" evidence="9">
    <location>
        <begin position="45"/>
        <end position="64"/>
    </location>
</feature>
<keyword evidence="4 9" id="KW-0808">Transferase</keyword>
<evidence type="ECO:0000259" key="10">
    <source>
        <dbReference type="PROSITE" id="PS50263"/>
    </source>
</evidence>
<comment type="pathway">
    <text evidence="9">Protein modification; lipoprotein biosynthesis (N-acyl transfer).</text>
</comment>
<comment type="catalytic activity">
    <reaction evidence="9">
        <text>N-terminal S-1,2-diacyl-sn-glyceryl-L-cysteinyl-[lipoprotein] + a glycerophospholipid = N-acyl-S-1,2-diacyl-sn-glyceryl-L-cysteinyl-[lipoprotein] + a 2-acyl-sn-glycero-3-phospholipid + H(+)</text>
        <dbReference type="Rhea" id="RHEA:48228"/>
        <dbReference type="Rhea" id="RHEA-COMP:14681"/>
        <dbReference type="Rhea" id="RHEA-COMP:14684"/>
        <dbReference type="ChEBI" id="CHEBI:15378"/>
        <dbReference type="ChEBI" id="CHEBI:136912"/>
        <dbReference type="ChEBI" id="CHEBI:140656"/>
        <dbReference type="ChEBI" id="CHEBI:140657"/>
        <dbReference type="ChEBI" id="CHEBI:140660"/>
        <dbReference type="EC" id="2.3.1.269"/>
    </reaction>
</comment>
<dbReference type="NCBIfam" id="TIGR00546">
    <property type="entry name" value="lnt"/>
    <property type="match status" value="1"/>
</dbReference>
<evidence type="ECO:0000256" key="1">
    <source>
        <dbReference type="ARBA" id="ARBA00004651"/>
    </source>
</evidence>
<evidence type="ECO:0000256" key="3">
    <source>
        <dbReference type="ARBA" id="ARBA00022475"/>
    </source>
</evidence>
<feature type="transmembrane region" description="Helical" evidence="9">
    <location>
        <begin position="177"/>
        <end position="194"/>
    </location>
</feature>
<comment type="caution">
    <text evidence="11">The sequence shown here is derived from an EMBL/GenBank/DDBJ whole genome shotgun (WGS) entry which is preliminary data.</text>
</comment>
<evidence type="ECO:0000256" key="9">
    <source>
        <dbReference type="HAMAP-Rule" id="MF_01148"/>
    </source>
</evidence>
<keyword evidence="7 9" id="KW-0472">Membrane</keyword>
<dbReference type="Proteomes" id="UP001195941">
    <property type="component" value="Unassembled WGS sequence"/>
</dbReference>
<evidence type="ECO:0000256" key="2">
    <source>
        <dbReference type="ARBA" id="ARBA00010065"/>
    </source>
</evidence>
<comment type="function">
    <text evidence="9">Catalyzes the phospholipid dependent N-acylation of the N-terminal cysteine of apolipoprotein, the last step in lipoprotein maturation.</text>
</comment>
<comment type="similarity">
    <text evidence="2 9">Belongs to the CN hydrolase family. Apolipoprotein N-acyltransferase subfamily.</text>
</comment>
<feature type="domain" description="CN hydrolase" evidence="10">
    <location>
        <begin position="209"/>
        <end position="447"/>
    </location>
</feature>
<proteinExistence type="inferred from homology"/>
<comment type="subcellular location">
    <subcellularLocation>
        <location evidence="1 9">Cell membrane</location>
        <topology evidence="1 9">Multi-pass membrane protein</topology>
    </subcellularLocation>
</comment>
<dbReference type="PANTHER" id="PTHR38686">
    <property type="entry name" value="APOLIPOPROTEIN N-ACYLTRANSFERASE"/>
    <property type="match status" value="1"/>
</dbReference>
<dbReference type="InterPro" id="IPR004563">
    <property type="entry name" value="Apolipo_AcylTrfase"/>
</dbReference>
<evidence type="ECO:0000256" key="5">
    <source>
        <dbReference type="ARBA" id="ARBA00022692"/>
    </source>
</evidence>
<dbReference type="InterPro" id="IPR045378">
    <property type="entry name" value="LNT_N"/>
</dbReference>
<dbReference type="InterPro" id="IPR003010">
    <property type="entry name" value="C-N_Hydrolase"/>
</dbReference>
<organism evidence="11 12">
    <name type="scientific">Thalassovita aquimarina</name>
    <dbReference type="NCBI Taxonomy" id="2785917"/>
    <lineage>
        <taxon>Bacteria</taxon>
        <taxon>Pseudomonadati</taxon>
        <taxon>Pseudomonadota</taxon>
        <taxon>Alphaproteobacteria</taxon>
        <taxon>Rhodobacterales</taxon>
        <taxon>Roseobacteraceae</taxon>
        <taxon>Thalassovita</taxon>
    </lineage>
</organism>